<dbReference type="AlphaFoldDB" id="A0AB34J6T1"/>
<evidence type="ECO:0000313" key="2">
    <source>
        <dbReference type="EMBL" id="KAL1515083.1"/>
    </source>
</evidence>
<gene>
    <name evidence="2" type="ORF">AB1Y20_004147</name>
</gene>
<name>A0AB34J6T1_PRYPA</name>
<organism evidence="2 3">
    <name type="scientific">Prymnesium parvum</name>
    <name type="common">Toxic golden alga</name>
    <dbReference type="NCBI Taxonomy" id="97485"/>
    <lineage>
        <taxon>Eukaryota</taxon>
        <taxon>Haptista</taxon>
        <taxon>Haptophyta</taxon>
        <taxon>Prymnesiophyceae</taxon>
        <taxon>Prymnesiales</taxon>
        <taxon>Prymnesiaceae</taxon>
        <taxon>Prymnesium</taxon>
    </lineage>
</organism>
<sequence>MSACVDCQDAKAEAEAKAAATRPQDDGLNLGDCAPLYREWADCIEREGVGTGAKACMKPFTPPVGGLIARSRSLPAYTPPRHLLQSMNNRSAQKKPVSTRQHSACAFKHDCRTQ</sequence>
<comment type="caution">
    <text evidence="2">The sequence shown here is derived from an EMBL/GenBank/DDBJ whole genome shotgun (WGS) entry which is preliminary data.</text>
</comment>
<evidence type="ECO:0000313" key="3">
    <source>
        <dbReference type="Proteomes" id="UP001515480"/>
    </source>
</evidence>
<accession>A0AB34J6T1</accession>
<evidence type="ECO:0000256" key="1">
    <source>
        <dbReference type="SAM" id="MobiDB-lite"/>
    </source>
</evidence>
<dbReference type="EMBL" id="JBGBPQ010000012">
    <property type="protein sequence ID" value="KAL1515083.1"/>
    <property type="molecule type" value="Genomic_DNA"/>
</dbReference>
<feature type="compositionally biased region" description="Polar residues" evidence="1">
    <location>
        <begin position="85"/>
        <end position="102"/>
    </location>
</feature>
<protein>
    <submittedName>
        <fullName evidence="2">Uncharacterized protein</fullName>
    </submittedName>
</protein>
<dbReference type="Proteomes" id="UP001515480">
    <property type="component" value="Unassembled WGS sequence"/>
</dbReference>
<keyword evidence="3" id="KW-1185">Reference proteome</keyword>
<proteinExistence type="predicted"/>
<reference evidence="2 3" key="1">
    <citation type="journal article" date="2024" name="Science">
        <title>Giant polyketide synthase enzymes in the biosynthesis of giant marine polyether toxins.</title>
        <authorList>
            <person name="Fallon T.R."/>
            <person name="Shende V.V."/>
            <person name="Wierzbicki I.H."/>
            <person name="Pendleton A.L."/>
            <person name="Watervoot N.F."/>
            <person name="Auber R.P."/>
            <person name="Gonzalez D.J."/>
            <person name="Wisecaver J.H."/>
            <person name="Moore B.S."/>
        </authorList>
    </citation>
    <scope>NUCLEOTIDE SEQUENCE [LARGE SCALE GENOMIC DNA]</scope>
    <source>
        <strain evidence="2 3">12B1</strain>
    </source>
</reference>
<feature type="region of interest" description="Disordered" evidence="1">
    <location>
        <begin position="78"/>
        <end position="102"/>
    </location>
</feature>